<proteinExistence type="predicted"/>
<reference evidence="3 4" key="1">
    <citation type="submission" date="2024-09" db="EMBL/GenBank/DDBJ databases">
        <authorList>
            <person name="Sun Q."/>
            <person name="Mori K."/>
        </authorList>
    </citation>
    <scope>NUCLEOTIDE SEQUENCE [LARGE SCALE GENOMIC DNA]</scope>
    <source>
        <strain evidence="3 4">TISTR 2452</strain>
    </source>
</reference>
<gene>
    <name evidence="3" type="ORF">ACFFSY_12870</name>
</gene>
<comment type="caution">
    <text evidence="3">The sequence shown here is derived from an EMBL/GenBank/DDBJ whole genome shotgun (WGS) entry which is preliminary data.</text>
</comment>
<sequence>MIASFLALPWWETIRALGLLSFAAITAGICLGILYSLPFWSAPVKKRLYKTHSTLTIGGAALGMGHGILTVIDTYVPYSWSMLLLPFTASHRPVLSGLGTLSFYLLLLIILSTDLRGKLKRPLWFLLHLSAYPAFVMSLVHGFFMGTDSSSLAAQWFYALSACAVVLATLVRATYRSFTSTGKGSRGETARLGRKGSIS</sequence>
<keyword evidence="2" id="KW-1133">Transmembrane helix</keyword>
<evidence type="ECO:0000256" key="1">
    <source>
        <dbReference type="SAM" id="MobiDB-lite"/>
    </source>
</evidence>
<feature type="transmembrane region" description="Helical" evidence="2">
    <location>
        <begin position="52"/>
        <end position="72"/>
    </location>
</feature>
<feature type="transmembrane region" description="Helical" evidence="2">
    <location>
        <begin position="16"/>
        <end position="40"/>
    </location>
</feature>
<keyword evidence="4" id="KW-1185">Reference proteome</keyword>
<organism evidence="3 4">
    <name type="scientific">Paenibacillus aurantiacus</name>
    <dbReference type="NCBI Taxonomy" id="1936118"/>
    <lineage>
        <taxon>Bacteria</taxon>
        <taxon>Bacillati</taxon>
        <taxon>Bacillota</taxon>
        <taxon>Bacilli</taxon>
        <taxon>Bacillales</taxon>
        <taxon>Paenibacillaceae</taxon>
        <taxon>Paenibacillus</taxon>
    </lineage>
</organism>
<protein>
    <submittedName>
        <fullName evidence="3">Ferric reductase</fullName>
    </submittedName>
</protein>
<evidence type="ECO:0000313" key="3">
    <source>
        <dbReference type="EMBL" id="MFB9326811.1"/>
    </source>
</evidence>
<feature type="transmembrane region" description="Helical" evidence="2">
    <location>
        <begin position="92"/>
        <end position="111"/>
    </location>
</feature>
<evidence type="ECO:0000256" key="2">
    <source>
        <dbReference type="SAM" id="Phobius"/>
    </source>
</evidence>
<feature type="transmembrane region" description="Helical" evidence="2">
    <location>
        <begin position="123"/>
        <end position="144"/>
    </location>
</feature>
<name>A0ABV5KNN5_9BACL</name>
<dbReference type="RefSeq" id="WP_377494448.1">
    <property type="nucleotide sequence ID" value="NZ_JBHMDO010000022.1"/>
</dbReference>
<keyword evidence="2" id="KW-0812">Transmembrane</keyword>
<accession>A0ABV5KNN5</accession>
<evidence type="ECO:0000313" key="4">
    <source>
        <dbReference type="Proteomes" id="UP001589747"/>
    </source>
</evidence>
<feature type="region of interest" description="Disordered" evidence="1">
    <location>
        <begin position="179"/>
        <end position="199"/>
    </location>
</feature>
<keyword evidence="2" id="KW-0472">Membrane</keyword>
<dbReference type="EMBL" id="JBHMDO010000022">
    <property type="protein sequence ID" value="MFB9326811.1"/>
    <property type="molecule type" value="Genomic_DNA"/>
</dbReference>
<feature type="transmembrane region" description="Helical" evidence="2">
    <location>
        <begin position="156"/>
        <end position="175"/>
    </location>
</feature>
<dbReference type="Proteomes" id="UP001589747">
    <property type="component" value="Unassembled WGS sequence"/>
</dbReference>